<keyword evidence="2" id="KW-1003">Cell membrane</keyword>
<dbReference type="Pfam" id="PF00005">
    <property type="entry name" value="ABC_tran"/>
    <property type="match status" value="1"/>
</dbReference>
<proteinExistence type="predicted"/>
<dbReference type="GO" id="GO:0016887">
    <property type="term" value="F:ATP hydrolysis activity"/>
    <property type="evidence" value="ECO:0007669"/>
    <property type="project" value="InterPro"/>
</dbReference>
<keyword evidence="10" id="KW-0472">Membrane</keyword>
<accession>A0A6B8W4P0</accession>
<dbReference type="GO" id="GO:0043190">
    <property type="term" value="C:ATP-binding cassette (ABC) transporter complex"/>
    <property type="evidence" value="ECO:0007669"/>
    <property type="project" value="InterPro"/>
</dbReference>
<evidence type="ECO:0000256" key="11">
    <source>
        <dbReference type="ARBA" id="ARBA00066388"/>
    </source>
</evidence>
<dbReference type="SUPFAM" id="SSF52540">
    <property type="entry name" value="P-loop containing nucleoside triphosphate hydrolases"/>
    <property type="match status" value="1"/>
</dbReference>
<dbReference type="InterPro" id="IPR003439">
    <property type="entry name" value="ABC_transporter-like_ATP-bd"/>
</dbReference>
<keyword evidence="4" id="KW-0997">Cell inner membrane</keyword>
<dbReference type="InterPro" id="IPR003593">
    <property type="entry name" value="AAA+_ATPase"/>
</dbReference>
<dbReference type="KEGG" id="ccoe:CETAM_07930"/>
<keyword evidence="1" id="KW-0813">Transport</keyword>
<keyword evidence="14" id="KW-1185">Reference proteome</keyword>
<dbReference type="Pfam" id="PF08402">
    <property type="entry name" value="TOBE_2"/>
    <property type="match status" value="1"/>
</dbReference>
<dbReference type="EC" id="7.6.2.9" evidence="11"/>
<keyword evidence="5" id="KW-0547">Nucleotide-binding</keyword>
<reference evidence="13 14" key="1">
    <citation type="journal article" date="2021" name="Int. J. Syst. Evol. Microbiol.">
        <title>Classification of three corynebacterial strains isolated from a small paddock in North Rhine-Westphalia: proposal of &lt;i&gt;Corynebacterium kalinowskii&lt;/i&gt; sp. nov., &lt;i&gt;Corynebacterium comes&lt;/i&gt; sp. nov. and &lt;i&gt;Corynebacterium occultum&lt;/i&gt; sp. nov.</title>
        <authorList>
            <person name="Schaffert L."/>
            <person name="Ruwe M."/>
            <person name="Milse J."/>
            <person name="Hanuschka K."/>
            <person name="Ortseifen V."/>
            <person name="Droste J."/>
            <person name="Brandt D."/>
            <person name="Schl L."/>
            <person name="Kutter Y."/>
            <person name="Vinke S."/>
            <person name="Vieh P."/>
            <person name="Jacob L."/>
            <person name="L N.C."/>
            <person name="Schulte-Berndt E."/>
            <person name="Hain C."/>
            <person name="Linder M."/>
            <person name="Schmidt P."/>
            <person name="Wollenschl L."/>
            <person name="Luttermann T."/>
            <person name="Thieme E."/>
            <person name="Hassa J."/>
            <person name="Haak M."/>
            <person name="Wittchen M."/>
            <person name="Mentz A."/>
            <person name="Persicke M."/>
            <person name="Busche T."/>
            <person name="R C."/>
        </authorList>
    </citation>
    <scope>NUCLEOTIDE SEQUENCE [LARGE SCALE GENOMIC DNA]</scope>
    <source>
        <strain evidence="13 14">2019</strain>
    </source>
</reference>
<dbReference type="RefSeq" id="WP_156228352.1">
    <property type="nucleotide sequence ID" value="NZ_CP046453.1"/>
</dbReference>
<keyword evidence="9" id="KW-0406">Ion transport</keyword>
<dbReference type="InterPro" id="IPR050093">
    <property type="entry name" value="ABC_SmlMolc_Importer"/>
</dbReference>
<evidence type="ECO:0000256" key="8">
    <source>
        <dbReference type="ARBA" id="ARBA00023004"/>
    </source>
</evidence>
<evidence type="ECO:0000256" key="9">
    <source>
        <dbReference type="ARBA" id="ARBA00023065"/>
    </source>
</evidence>
<evidence type="ECO:0000256" key="2">
    <source>
        <dbReference type="ARBA" id="ARBA00022475"/>
    </source>
</evidence>
<gene>
    <name evidence="13" type="primary">fbpC1</name>
    <name evidence="13" type="ORF">CETAM_07930</name>
</gene>
<dbReference type="AlphaFoldDB" id="A0A6B8W4P0"/>
<evidence type="ECO:0000259" key="12">
    <source>
        <dbReference type="PROSITE" id="PS50893"/>
    </source>
</evidence>
<dbReference type="PANTHER" id="PTHR42781">
    <property type="entry name" value="SPERMIDINE/PUTRESCINE IMPORT ATP-BINDING PROTEIN POTA"/>
    <property type="match status" value="1"/>
</dbReference>
<dbReference type="InterPro" id="IPR017871">
    <property type="entry name" value="ABC_transporter-like_CS"/>
</dbReference>
<dbReference type="Proteomes" id="UP000425178">
    <property type="component" value="Chromosome"/>
</dbReference>
<feature type="domain" description="ABC transporter" evidence="12">
    <location>
        <begin position="5"/>
        <end position="235"/>
    </location>
</feature>
<keyword evidence="7" id="KW-1278">Translocase</keyword>
<sequence length="335" mass="35280">MTPALSITGLSVAYGHRATPVLRDISLDLPTGELMAVLGPSGCGKTTLLRVIAGLLPATSGTVELAGREVTTLAPEKRRVGLVPQEAALFPHLSIAENIAFGIKRTPAARRRARVAELMELVDVTALADRRPSQVSGGQAQRVALARALAPSPDLVLLDEPFSALDAALRTRLRQDVAAILRAAGTAAVIVTHDQDEALSMADFVAVLRAGEVAQSGSPGALYAEPADAWVANFLGSCAILDDGRVLRPEQIRLTDAAATDVHNATLSFDAQVVHVEFFGHSTLYQLRPGRGLRLAPQDTRAGLMFARELGSPRFVSGQEVVASVAAELPFVPLG</sequence>
<dbReference type="CDD" id="cd03259">
    <property type="entry name" value="ABC_Carb_Solutes_like"/>
    <property type="match status" value="1"/>
</dbReference>
<evidence type="ECO:0000256" key="10">
    <source>
        <dbReference type="ARBA" id="ARBA00023136"/>
    </source>
</evidence>
<dbReference type="GO" id="GO:0015408">
    <property type="term" value="F:ABC-type ferric iron transporter activity"/>
    <property type="evidence" value="ECO:0007669"/>
    <property type="project" value="InterPro"/>
</dbReference>
<evidence type="ECO:0000313" key="13">
    <source>
        <dbReference type="EMBL" id="QGU04840.1"/>
    </source>
</evidence>
<evidence type="ECO:0000256" key="6">
    <source>
        <dbReference type="ARBA" id="ARBA00022840"/>
    </source>
</evidence>
<keyword evidence="6 13" id="KW-0067">ATP-binding</keyword>
<dbReference type="InterPro" id="IPR015853">
    <property type="entry name" value="ABC_transpr_FbpC"/>
</dbReference>
<evidence type="ECO:0000256" key="7">
    <source>
        <dbReference type="ARBA" id="ARBA00022967"/>
    </source>
</evidence>
<evidence type="ECO:0000313" key="14">
    <source>
        <dbReference type="Proteomes" id="UP000425178"/>
    </source>
</evidence>
<dbReference type="EMBL" id="CP046453">
    <property type="protein sequence ID" value="QGU04840.1"/>
    <property type="molecule type" value="Genomic_DNA"/>
</dbReference>
<dbReference type="FunFam" id="3.40.50.300:FF:000425">
    <property type="entry name" value="Probable ABC transporter, ATP-binding subunit"/>
    <property type="match status" value="1"/>
</dbReference>
<organism evidence="13 14">
    <name type="scientific">Corynebacterium comes</name>
    <dbReference type="NCBI Taxonomy" id="2675218"/>
    <lineage>
        <taxon>Bacteria</taxon>
        <taxon>Bacillati</taxon>
        <taxon>Actinomycetota</taxon>
        <taxon>Actinomycetes</taxon>
        <taxon>Mycobacteriales</taxon>
        <taxon>Corynebacteriaceae</taxon>
        <taxon>Corynebacterium</taxon>
    </lineage>
</organism>
<dbReference type="SMART" id="SM00382">
    <property type="entry name" value="AAA"/>
    <property type="match status" value="1"/>
</dbReference>
<keyword evidence="3" id="KW-0410">Iron transport</keyword>
<keyword evidence="8" id="KW-0408">Iron</keyword>
<dbReference type="GO" id="GO:0005524">
    <property type="term" value="F:ATP binding"/>
    <property type="evidence" value="ECO:0007669"/>
    <property type="project" value="UniProtKB-KW"/>
</dbReference>
<dbReference type="InterPro" id="IPR013611">
    <property type="entry name" value="Transp-assoc_OB_typ2"/>
</dbReference>
<evidence type="ECO:0000256" key="5">
    <source>
        <dbReference type="ARBA" id="ARBA00022741"/>
    </source>
</evidence>
<dbReference type="Gene3D" id="3.40.50.300">
    <property type="entry name" value="P-loop containing nucleotide triphosphate hydrolases"/>
    <property type="match status" value="1"/>
</dbReference>
<dbReference type="InterPro" id="IPR027417">
    <property type="entry name" value="P-loop_NTPase"/>
</dbReference>
<dbReference type="GO" id="GO:0015418">
    <property type="term" value="F:ABC-type quaternary ammonium compound transporting activity"/>
    <property type="evidence" value="ECO:0007669"/>
    <property type="project" value="UniProtKB-EC"/>
</dbReference>
<name>A0A6B8W4P0_9CORY</name>
<evidence type="ECO:0000256" key="3">
    <source>
        <dbReference type="ARBA" id="ARBA00022496"/>
    </source>
</evidence>
<protein>
    <recommendedName>
        <fullName evidence="11">ABC-type quaternary amine transporter</fullName>
        <ecNumber evidence="11">7.6.2.9</ecNumber>
    </recommendedName>
</protein>
<dbReference type="PROSITE" id="PS50893">
    <property type="entry name" value="ABC_TRANSPORTER_2"/>
    <property type="match status" value="1"/>
</dbReference>
<dbReference type="PANTHER" id="PTHR42781:SF5">
    <property type="entry name" value="PUTRESCINE TRANSPORT ATP-BINDING PROTEIN POTG"/>
    <property type="match status" value="1"/>
</dbReference>
<evidence type="ECO:0000256" key="4">
    <source>
        <dbReference type="ARBA" id="ARBA00022519"/>
    </source>
</evidence>
<dbReference type="PROSITE" id="PS00211">
    <property type="entry name" value="ABC_TRANSPORTER_1"/>
    <property type="match status" value="1"/>
</dbReference>
<evidence type="ECO:0000256" key="1">
    <source>
        <dbReference type="ARBA" id="ARBA00022448"/>
    </source>
</evidence>